<gene>
    <name evidence="5" type="ORF">ACFOEB_00285</name>
</gene>
<evidence type="ECO:0000259" key="4">
    <source>
        <dbReference type="PROSITE" id="PS50902"/>
    </source>
</evidence>
<name>A0ABV7HQ56_9GAMM</name>
<dbReference type="Proteomes" id="UP001595548">
    <property type="component" value="Unassembled WGS sequence"/>
</dbReference>
<organism evidence="5 6">
    <name type="scientific">Gilvimarinus japonicus</name>
    <dbReference type="NCBI Taxonomy" id="1796469"/>
    <lineage>
        <taxon>Bacteria</taxon>
        <taxon>Pseudomonadati</taxon>
        <taxon>Pseudomonadota</taxon>
        <taxon>Gammaproteobacteria</taxon>
        <taxon>Cellvibrionales</taxon>
        <taxon>Cellvibrionaceae</taxon>
        <taxon>Gilvimarinus</taxon>
    </lineage>
</organism>
<evidence type="ECO:0000256" key="3">
    <source>
        <dbReference type="ARBA" id="ARBA00022982"/>
    </source>
</evidence>
<proteinExistence type="predicted"/>
<dbReference type="PROSITE" id="PS50902">
    <property type="entry name" value="FLAVODOXIN_LIKE"/>
    <property type="match status" value="1"/>
</dbReference>
<dbReference type="SUPFAM" id="SSF52218">
    <property type="entry name" value="Flavoproteins"/>
    <property type="match status" value="1"/>
</dbReference>
<comment type="caution">
    <text evidence="5">The sequence shown here is derived from an EMBL/GenBank/DDBJ whole genome shotgun (WGS) entry which is preliminary data.</text>
</comment>
<dbReference type="Pfam" id="PF00258">
    <property type="entry name" value="Flavodoxin_1"/>
    <property type="match status" value="1"/>
</dbReference>
<keyword evidence="1" id="KW-0285">Flavoprotein</keyword>
<protein>
    <submittedName>
        <fullName evidence="5">Flavodoxin domain-containing protein</fullName>
    </submittedName>
</protein>
<keyword evidence="6" id="KW-1185">Reference proteome</keyword>
<dbReference type="InterPro" id="IPR029039">
    <property type="entry name" value="Flavoprotein-like_sf"/>
</dbReference>
<accession>A0ABV7HQ56</accession>
<evidence type="ECO:0000256" key="2">
    <source>
        <dbReference type="ARBA" id="ARBA00022643"/>
    </source>
</evidence>
<sequence>MTRVQILVGTEMGTAEAVAGDLKDRLESKGIVTIVNPLPEIEDLLDNPDDTLLICTANTGAGDLPGNIQPLYLALMRDNPNIAGRRYGVINLGDSSYTTFGEAGRAIDHAMSELGATRIGEPLVLDAISGDDPSELALEWIENWAAQL</sequence>
<dbReference type="PANTHER" id="PTHR19384">
    <property type="entry name" value="NITRIC OXIDE SYNTHASE-RELATED"/>
    <property type="match status" value="1"/>
</dbReference>
<evidence type="ECO:0000256" key="1">
    <source>
        <dbReference type="ARBA" id="ARBA00022630"/>
    </source>
</evidence>
<dbReference type="Gene3D" id="3.40.50.360">
    <property type="match status" value="1"/>
</dbReference>
<dbReference type="RefSeq" id="WP_339617585.1">
    <property type="nucleotide sequence ID" value="NZ_AP031500.1"/>
</dbReference>
<dbReference type="InterPro" id="IPR008254">
    <property type="entry name" value="Flavodoxin/NO_synth"/>
</dbReference>
<keyword evidence="3" id="KW-0249">Electron transport</keyword>
<feature type="domain" description="Flavodoxin-like" evidence="4">
    <location>
        <begin position="4"/>
        <end position="148"/>
    </location>
</feature>
<evidence type="ECO:0000313" key="5">
    <source>
        <dbReference type="EMBL" id="MFC3153626.1"/>
    </source>
</evidence>
<reference evidence="6" key="1">
    <citation type="journal article" date="2019" name="Int. J. Syst. Evol. Microbiol.">
        <title>The Global Catalogue of Microorganisms (GCM) 10K type strain sequencing project: providing services to taxonomists for standard genome sequencing and annotation.</title>
        <authorList>
            <consortium name="The Broad Institute Genomics Platform"/>
            <consortium name="The Broad Institute Genome Sequencing Center for Infectious Disease"/>
            <person name="Wu L."/>
            <person name="Ma J."/>
        </authorList>
    </citation>
    <scope>NUCLEOTIDE SEQUENCE [LARGE SCALE GENOMIC DNA]</scope>
    <source>
        <strain evidence="6">KCTC 52141</strain>
    </source>
</reference>
<dbReference type="InterPro" id="IPR001094">
    <property type="entry name" value="Flavdoxin-like"/>
</dbReference>
<dbReference type="PRINTS" id="PR00369">
    <property type="entry name" value="FLAVODOXIN"/>
</dbReference>
<keyword evidence="3" id="KW-0813">Transport</keyword>
<evidence type="ECO:0000313" key="6">
    <source>
        <dbReference type="Proteomes" id="UP001595548"/>
    </source>
</evidence>
<keyword evidence="2" id="KW-0288">FMN</keyword>
<dbReference type="EMBL" id="JBHRTL010000001">
    <property type="protein sequence ID" value="MFC3153626.1"/>
    <property type="molecule type" value="Genomic_DNA"/>
</dbReference>
<dbReference type="PANTHER" id="PTHR19384:SF84">
    <property type="entry name" value="METHIONINE SYNTHASE REDUCTASE"/>
    <property type="match status" value="1"/>
</dbReference>